<dbReference type="Gene3D" id="3.40.720.10">
    <property type="entry name" value="Alkaline Phosphatase, subunit A"/>
    <property type="match status" value="1"/>
</dbReference>
<dbReference type="Proteomes" id="UP001342314">
    <property type="component" value="Unassembled WGS sequence"/>
</dbReference>
<keyword evidence="7 9" id="KW-0460">Magnesium</keyword>
<dbReference type="CDD" id="cd16012">
    <property type="entry name" value="ALP"/>
    <property type="match status" value="1"/>
</dbReference>
<evidence type="ECO:0000256" key="6">
    <source>
        <dbReference type="ARBA" id="ARBA00022833"/>
    </source>
</evidence>
<feature type="binding site" evidence="9">
    <location>
        <position position="357"/>
    </location>
    <ligand>
        <name>Zn(2+)</name>
        <dbReference type="ChEBI" id="CHEBI:29105"/>
        <label>2</label>
    </ligand>
</feature>
<feature type="binding site" evidence="9">
    <location>
        <position position="404"/>
    </location>
    <ligand>
        <name>Zn(2+)</name>
        <dbReference type="ChEBI" id="CHEBI:29105"/>
        <label>2</label>
    </ligand>
</feature>
<accession>A0AAV5GNC5</accession>
<feature type="binding site" evidence="9">
    <location>
        <position position="361"/>
    </location>
    <ligand>
        <name>Zn(2+)</name>
        <dbReference type="ChEBI" id="CHEBI:29105"/>
        <label>2</label>
    </ligand>
</feature>
<feature type="active site" description="Phosphoserine intermediate" evidence="8">
    <location>
        <position position="148"/>
    </location>
</feature>
<keyword evidence="5 11" id="KW-0378">Hydrolase</keyword>
<comment type="cofactor">
    <cofactor evidence="9">
        <name>Zn(2+)</name>
        <dbReference type="ChEBI" id="CHEBI:29105"/>
    </cofactor>
    <text evidence="9">Binds 2 Zn(2+) ions.</text>
</comment>
<evidence type="ECO:0000256" key="11">
    <source>
        <dbReference type="RuleBase" id="RU003947"/>
    </source>
</evidence>
<dbReference type="PROSITE" id="PS00123">
    <property type="entry name" value="ALKALINE_PHOSPHATASE"/>
    <property type="match status" value="1"/>
</dbReference>
<comment type="catalytic activity">
    <reaction evidence="11">
        <text>a phosphate monoester + H2O = an alcohol + phosphate</text>
        <dbReference type="Rhea" id="RHEA:15017"/>
        <dbReference type="ChEBI" id="CHEBI:15377"/>
        <dbReference type="ChEBI" id="CHEBI:30879"/>
        <dbReference type="ChEBI" id="CHEBI:43474"/>
        <dbReference type="ChEBI" id="CHEBI:67140"/>
        <dbReference type="EC" id="3.1.3.1"/>
    </reaction>
</comment>
<dbReference type="AlphaFoldDB" id="A0AAV5GNC5"/>
<name>A0AAV5GNC5_9BASI</name>
<reference evidence="13 14" key="1">
    <citation type="submission" date="2021-12" db="EMBL/GenBank/DDBJ databases">
        <title>High titer production of polyol ester of fatty acids by Rhodotorula paludigena BS15 towards product separation-free biomass refinery.</title>
        <authorList>
            <person name="Mano J."/>
            <person name="Ono H."/>
            <person name="Tanaka T."/>
            <person name="Naito K."/>
            <person name="Sushida H."/>
            <person name="Ike M."/>
            <person name="Tokuyasu K."/>
            <person name="Kitaoka M."/>
        </authorList>
    </citation>
    <scope>NUCLEOTIDE SEQUENCE [LARGE SCALE GENOMIC DNA]</scope>
    <source>
        <strain evidence="13 14">BS15</strain>
    </source>
</reference>
<evidence type="ECO:0000256" key="7">
    <source>
        <dbReference type="ARBA" id="ARBA00022842"/>
    </source>
</evidence>
<gene>
    <name evidence="13" type="ORF">Rhopal_004061-T1</name>
</gene>
<feature type="binding site" evidence="9">
    <location>
        <position position="352"/>
    </location>
    <ligand>
        <name>Mg(2+)</name>
        <dbReference type="ChEBI" id="CHEBI:18420"/>
    </ligand>
</feature>
<evidence type="ECO:0000256" key="1">
    <source>
        <dbReference type="ARBA" id="ARBA00005984"/>
    </source>
</evidence>
<evidence type="ECO:0000256" key="9">
    <source>
        <dbReference type="PIRSR" id="PIRSR601952-2"/>
    </source>
</evidence>
<dbReference type="EMBL" id="BQKY01000008">
    <property type="protein sequence ID" value="GJN91046.1"/>
    <property type="molecule type" value="Genomic_DNA"/>
</dbReference>
<evidence type="ECO:0000256" key="3">
    <source>
        <dbReference type="ARBA" id="ARBA00022553"/>
    </source>
</evidence>
<keyword evidence="3" id="KW-0597">Phosphoprotein</keyword>
<dbReference type="InterPro" id="IPR001952">
    <property type="entry name" value="Alkaline_phosphatase"/>
</dbReference>
<dbReference type="PRINTS" id="PR00113">
    <property type="entry name" value="ALKPHPHTASE"/>
</dbReference>
<dbReference type="SMART" id="SM00098">
    <property type="entry name" value="alkPPc"/>
    <property type="match status" value="1"/>
</dbReference>
<comment type="cofactor">
    <cofactor evidence="9">
        <name>Mg(2+)</name>
        <dbReference type="ChEBI" id="CHEBI:18420"/>
    </cofactor>
    <text evidence="9">Binds 1 Mg(2+) ion.</text>
</comment>
<dbReference type="InterPro" id="IPR017850">
    <property type="entry name" value="Alkaline_phosphatase_core_sf"/>
</dbReference>
<keyword evidence="12" id="KW-1133">Transmembrane helix</keyword>
<dbReference type="Pfam" id="PF00245">
    <property type="entry name" value="Alk_phosphatase"/>
    <property type="match status" value="1"/>
</dbReference>
<evidence type="ECO:0000313" key="13">
    <source>
        <dbReference type="EMBL" id="GJN91046.1"/>
    </source>
</evidence>
<feature type="binding site" evidence="9">
    <location>
        <position position="403"/>
    </location>
    <ligand>
        <name>Zn(2+)</name>
        <dbReference type="ChEBI" id="CHEBI:29105"/>
        <label>2</label>
    </ligand>
</feature>
<organism evidence="13 14">
    <name type="scientific">Rhodotorula paludigena</name>
    <dbReference type="NCBI Taxonomy" id="86838"/>
    <lineage>
        <taxon>Eukaryota</taxon>
        <taxon>Fungi</taxon>
        <taxon>Dikarya</taxon>
        <taxon>Basidiomycota</taxon>
        <taxon>Pucciniomycotina</taxon>
        <taxon>Microbotryomycetes</taxon>
        <taxon>Sporidiobolales</taxon>
        <taxon>Sporidiobolaceae</taxon>
        <taxon>Rhodotorula</taxon>
    </lineage>
</organism>
<proteinExistence type="inferred from homology"/>
<evidence type="ECO:0000256" key="10">
    <source>
        <dbReference type="RuleBase" id="RU003946"/>
    </source>
</evidence>
<comment type="caution">
    <text evidence="13">The sequence shown here is derived from an EMBL/GenBank/DDBJ whole genome shotgun (WGS) entry which is preliminary data.</text>
</comment>
<keyword evidence="12" id="KW-0812">Transmembrane</keyword>
<evidence type="ECO:0000256" key="4">
    <source>
        <dbReference type="ARBA" id="ARBA00022723"/>
    </source>
</evidence>
<evidence type="ECO:0000256" key="12">
    <source>
        <dbReference type="SAM" id="Phobius"/>
    </source>
</evidence>
<comment type="similarity">
    <text evidence="1 10">Belongs to the alkaline phosphatase family.</text>
</comment>
<feature type="binding site" evidence="9">
    <location>
        <position position="199"/>
    </location>
    <ligand>
        <name>Mg(2+)</name>
        <dbReference type="ChEBI" id="CHEBI:18420"/>
    </ligand>
</feature>
<feature type="binding site" evidence="9">
    <location>
        <position position="201"/>
    </location>
    <ligand>
        <name>Mg(2+)</name>
        <dbReference type="ChEBI" id="CHEBI:18420"/>
    </ligand>
</feature>
<dbReference type="GO" id="GO:0046872">
    <property type="term" value="F:metal ion binding"/>
    <property type="evidence" value="ECO:0007669"/>
    <property type="project" value="UniProtKB-KW"/>
</dbReference>
<evidence type="ECO:0000256" key="2">
    <source>
        <dbReference type="ARBA" id="ARBA00012647"/>
    </source>
</evidence>
<dbReference type="Gene3D" id="1.10.60.40">
    <property type="match status" value="1"/>
</dbReference>
<feature type="binding site" evidence="9">
    <location>
        <position position="505"/>
    </location>
    <ligand>
        <name>Zn(2+)</name>
        <dbReference type="ChEBI" id="CHEBI:29105"/>
        <label>2</label>
    </ligand>
</feature>
<dbReference type="SUPFAM" id="SSF53649">
    <property type="entry name" value="Alkaline phosphatase-like"/>
    <property type="match status" value="1"/>
</dbReference>
<sequence>MHGSAHVAVRIPTSTEVANARLQPRARPKHWRVVAGGLVLLLGAAYFVTWLLSLGTRFGGQPRMQVILMISDGMGPASETMARSYVQHLASTNSSASAFTRSLLNESVWANLELGYKGRTEGAGRLPLDDILVGTSRTRSSNSLVTDSAAGATAFSCGLKTFNGAIGVTPALAPCGTLLEAAHRQGFATGLVATSRITHATPASFYAHVPDRDLESEIAAFLVGEAGTGLAGPAPVDFAFGGGRCFFIPQSEDGSCRTDETDLLKKAREKGFRVLEGMAALRDFKEEDEDDREGSIIGLFADDHMDYEIDRQGETTLAREQPSLREMATVALRHLSRAGQTGKGKGFFLMIEGSRIDMAGHNNDPVAHVSDMLAYQSTVQYVQQWVDDQNEMGNPTMLISVSDHETGGLALGRQLGEEYPEYPDALANATHSTPYLGDRLVSEYPSATRDWVVSELFEKGLGITDATSEEVDRVWQQRQDAYRANRALADAISRRAQVGWSTAGHSGVDVNLYAFGHNSTGLTGNVENTDIGEHIAHNMGLNLEVVTVELSKSRDRWFDPKAGKEANRTTGLAHYHGDL</sequence>
<dbReference type="EC" id="3.1.3.1" evidence="2 11"/>
<dbReference type="InterPro" id="IPR018299">
    <property type="entry name" value="Alkaline_phosphatase_AS"/>
</dbReference>
<evidence type="ECO:0000313" key="14">
    <source>
        <dbReference type="Proteomes" id="UP001342314"/>
    </source>
</evidence>
<keyword evidence="14" id="KW-1185">Reference proteome</keyword>
<keyword evidence="12" id="KW-0472">Membrane</keyword>
<dbReference type="GO" id="GO:0000329">
    <property type="term" value="C:fungal-type vacuole membrane"/>
    <property type="evidence" value="ECO:0007669"/>
    <property type="project" value="TreeGrafter"/>
</dbReference>
<dbReference type="PANTHER" id="PTHR11596">
    <property type="entry name" value="ALKALINE PHOSPHATASE"/>
    <property type="match status" value="1"/>
</dbReference>
<dbReference type="PANTHER" id="PTHR11596:SF5">
    <property type="entry name" value="ALKALINE PHOSPHATASE"/>
    <property type="match status" value="1"/>
</dbReference>
<feature type="transmembrane region" description="Helical" evidence="12">
    <location>
        <begin position="31"/>
        <end position="52"/>
    </location>
</feature>
<evidence type="ECO:0000256" key="5">
    <source>
        <dbReference type="ARBA" id="ARBA00022801"/>
    </source>
</evidence>
<dbReference type="GO" id="GO:0004035">
    <property type="term" value="F:alkaline phosphatase activity"/>
    <property type="evidence" value="ECO:0007669"/>
    <property type="project" value="UniProtKB-EC"/>
</dbReference>
<evidence type="ECO:0000256" key="8">
    <source>
        <dbReference type="PIRSR" id="PIRSR601952-1"/>
    </source>
</evidence>
<keyword evidence="6 9" id="KW-0862">Zinc</keyword>
<protein>
    <recommendedName>
        <fullName evidence="2 11">Alkaline phosphatase</fullName>
        <ecNumber evidence="2 11">3.1.3.1</ecNumber>
    </recommendedName>
</protein>
<keyword evidence="4 9" id="KW-0479">Metal-binding</keyword>